<dbReference type="InterPro" id="IPR003877">
    <property type="entry name" value="SPRY_dom"/>
</dbReference>
<dbReference type="AlphaFoldDB" id="A0A3Q2DD92"/>
<dbReference type="SMART" id="SM00336">
    <property type="entry name" value="BBOX"/>
    <property type="match status" value="1"/>
</dbReference>
<evidence type="ECO:0000256" key="4">
    <source>
        <dbReference type="PROSITE-ProRule" id="PRU00024"/>
    </source>
</evidence>
<reference evidence="9" key="2">
    <citation type="submission" date="2025-09" db="UniProtKB">
        <authorList>
            <consortium name="Ensembl"/>
        </authorList>
    </citation>
    <scope>IDENTIFICATION</scope>
</reference>
<dbReference type="PROSITE" id="PS50089">
    <property type="entry name" value="ZF_RING_2"/>
    <property type="match status" value="1"/>
</dbReference>
<dbReference type="InterPro" id="IPR006574">
    <property type="entry name" value="PRY"/>
</dbReference>
<feature type="coiled-coil region" evidence="5">
    <location>
        <begin position="158"/>
        <end position="243"/>
    </location>
</feature>
<dbReference type="InterPro" id="IPR013083">
    <property type="entry name" value="Znf_RING/FYVE/PHD"/>
</dbReference>
<keyword evidence="1" id="KW-0479">Metal-binding</keyword>
<keyword evidence="10" id="KW-1185">Reference proteome</keyword>
<dbReference type="PROSITE" id="PS00518">
    <property type="entry name" value="ZF_RING_1"/>
    <property type="match status" value="1"/>
</dbReference>
<evidence type="ECO:0000256" key="2">
    <source>
        <dbReference type="ARBA" id="ARBA00022771"/>
    </source>
</evidence>
<organism evidence="9 10">
    <name type="scientific">Cyprinodon variegatus</name>
    <name type="common">Sheepshead minnow</name>
    <dbReference type="NCBI Taxonomy" id="28743"/>
    <lineage>
        <taxon>Eukaryota</taxon>
        <taxon>Metazoa</taxon>
        <taxon>Chordata</taxon>
        <taxon>Craniata</taxon>
        <taxon>Vertebrata</taxon>
        <taxon>Euteleostomi</taxon>
        <taxon>Actinopterygii</taxon>
        <taxon>Neopterygii</taxon>
        <taxon>Teleostei</taxon>
        <taxon>Neoteleostei</taxon>
        <taxon>Acanthomorphata</taxon>
        <taxon>Ovalentaria</taxon>
        <taxon>Atherinomorphae</taxon>
        <taxon>Cyprinodontiformes</taxon>
        <taxon>Cyprinodontidae</taxon>
        <taxon>Cyprinodon</taxon>
    </lineage>
</organism>
<keyword evidence="2 4" id="KW-0863">Zinc-finger</keyword>
<reference evidence="9" key="1">
    <citation type="submission" date="2025-08" db="UniProtKB">
        <authorList>
            <consortium name="Ensembl"/>
        </authorList>
    </citation>
    <scope>IDENTIFICATION</scope>
</reference>
<dbReference type="SMART" id="SM00589">
    <property type="entry name" value="PRY"/>
    <property type="match status" value="1"/>
</dbReference>
<dbReference type="SUPFAM" id="SSF57845">
    <property type="entry name" value="B-box zinc-binding domain"/>
    <property type="match status" value="1"/>
</dbReference>
<dbReference type="InterPro" id="IPR043136">
    <property type="entry name" value="B30.2/SPRY_sf"/>
</dbReference>
<dbReference type="CDD" id="cd12893">
    <property type="entry name" value="SPRY_PRY_TRIM35"/>
    <property type="match status" value="1"/>
</dbReference>
<protein>
    <submittedName>
        <fullName evidence="9">Zinc-binding protein A33-like</fullName>
    </submittedName>
</protein>
<dbReference type="InterPro" id="IPR001841">
    <property type="entry name" value="Znf_RING"/>
</dbReference>
<dbReference type="Gene3D" id="3.30.40.10">
    <property type="entry name" value="Zinc/RING finger domain, C3HC4 (zinc finger)"/>
    <property type="match status" value="1"/>
</dbReference>
<proteinExistence type="predicted"/>
<evidence type="ECO:0000256" key="3">
    <source>
        <dbReference type="ARBA" id="ARBA00022833"/>
    </source>
</evidence>
<dbReference type="Gene3D" id="3.30.160.60">
    <property type="entry name" value="Classic Zinc Finger"/>
    <property type="match status" value="1"/>
</dbReference>
<dbReference type="InterPro" id="IPR000315">
    <property type="entry name" value="Znf_B-box"/>
</dbReference>
<sequence>MKGCELGEERCCNRKASWFNFPSALFAASLREKMASCAERDLTCPICHDIFRDPVVLSCSHSFCQACVHSWWREKLIKECPLCKEMPLTNPPVSLTLKKLCEAIQQEEKPKHLCSLHAEKLKLFCLDHQQSVCVVCRDSKAHINHRFVPINEAAADHREKLRESLITLQHTLKTLERAKGRCDQNAKHIKVQNRNTEKQIKEEFKKLHQFLQEQEEARISALREEEKQKSRATRDESEALSRNITLISRTIRQTEKELKAENVSFLQAYKDTVKRIEQCHLLDSPEPSPGALIDVAKHLGNLSFNIWSNMKEAVCFSAVVLDPNTAHPELTLSEDLTCVTHGEKQKLPDNPERLDQRHLVLGSEGFTSGTYSWDVEVGDRPSWELGLSAESVDRKGSVRSGSWGIRFDGSYKATAPPGQSSLNIGKPSRIRIQLDWDRGKLSFSDPESGSHIHTFSHSFNEKLFPYFSVEKGQQLKLLAKKISAAVD</sequence>
<dbReference type="Pfam" id="PF13445">
    <property type="entry name" value="zf-RING_UBOX"/>
    <property type="match status" value="1"/>
</dbReference>
<dbReference type="Ensembl" id="ENSCVAT00000024974.1">
    <property type="protein sequence ID" value="ENSCVAP00000016554.1"/>
    <property type="gene ID" value="ENSCVAG00000019521.1"/>
</dbReference>
<dbReference type="PROSITE" id="PS50188">
    <property type="entry name" value="B302_SPRY"/>
    <property type="match status" value="1"/>
</dbReference>
<dbReference type="OMA" id="CDQNAKH"/>
<dbReference type="InterPro" id="IPR027370">
    <property type="entry name" value="Znf-RING_euk"/>
</dbReference>
<dbReference type="Gene3D" id="2.60.120.920">
    <property type="match status" value="1"/>
</dbReference>
<name>A0A3Q2DD92_CYPVA</name>
<dbReference type="SMART" id="SM00184">
    <property type="entry name" value="RING"/>
    <property type="match status" value="1"/>
</dbReference>
<accession>A0A3Q2DD92</accession>
<dbReference type="SUPFAM" id="SSF49899">
    <property type="entry name" value="Concanavalin A-like lectins/glucanases"/>
    <property type="match status" value="1"/>
</dbReference>
<evidence type="ECO:0000259" key="8">
    <source>
        <dbReference type="PROSITE" id="PS50188"/>
    </source>
</evidence>
<dbReference type="SMART" id="SM00449">
    <property type="entry name" value="SPRY"/>
    <property type="match status" value="1"/>
</dbReference>
<feature type="domain" description="RING-type" evidence="6">
    <location>
        <begin position="44"/>
        <end position="84"/>
    </location>
</feature>
<dbReference type="PROSITE" id="PS50119">
    <property type="entry name" value="ZF_BBOX"/>
    <property type="match status" value="1"/>
</dbReference>
<feature type="domain" description="B box-type" evidence="7">
    <location>
        <begin position="109"/>
        <end position="150"/>
    </location>
</feature>
<dbReference type="GO" id="GO:0008270">
    <property type="term" value="F:zinc ion binding"/>
    <property type="evidence" value="ECO:0007669"/>
    <property type="project" value="UniProtKB-KW"/>
</dbReference>
<keyword evidence="5" id="KW-0175">Coiled coil</keyword>
<evidence type="ECO:0000259" key="7">
    <source>
        <dbReference type="PROSITE" id="PS50119"/>
    </source>
</evidence>
<dbReference type="InterPro" id="IPR013320">
    <property type="entry name" value="ConA-like_dom_sf"/>
</dbReference>
<dbReference type="InterPro" id="IPR050143">
    <property type="entry name" value="TRIM/RBCC"/>
</dbReference>
<feature type="domain" description="B30.2/SPRY" evidence="8">
    <location>
        <begin position="299"/>
        <end position="486"/>
    </location>
</feature>
<dbReference type="GeneTree" id="ENSGT00970000193381"/>
<evidence type="ECO:0000259" key="6">
    <source>
        <dbReference type="PROSITE" id="PS50089"/>
    </source>
</evidence>
<evidence type="ECO:0000313" key="10">
    <source>
        <dbReference type="Proteomes" id="UP000265020"/>
    </source>
</evidence>
<dbReference type="PANTHER" id="PTHR24103">
    <property type="entry name" value="E3 UBIQUITIN-PROTEIN LIGASE TRIM"/>
    <property type="match status" value="1"/>
</dbReference>
<dbReference type="SUPFAM" id="SSF57850">
    <property type="entry name" value="RING/U-box"/>
    <property type="match status" value="1"/>
</dbReference>
<dbReference type="Pfam" id="PF00622">
    <property type="entry name" value="SPRY"/>
    <property type="match status" value="1"/>
</dbReference>
<dbReference type="Pfam" id="PF13765">
    <property type="entry name" value="PRY"/>
    <property type="match status" value="1"/>
</dbReference>
<evidence type="ECO:0000256" key="1">
    <source>
        <dbReference type="ARBA" id="ARBA00022723"/>
    </source>
</evidence>
<dbReference type="InterPro" id="IPR017907">
    <property type="entry name" value="Znf_RING_CS"/>
</dbReference>
<dbReference type="Proteomes" id="UP000265020">
    <property type="component" value="Unassembled WGS sequence"/>
</dbReference>
<evidence type="ECO:0000256" key="5">
    <source>
        <dbReference type="SAM" id="Coils"/>
    </source>
</evidence>
<evidence type="ECO:0000313" key="9">
    <source>
        <dbReference type="Ensembl" id="ENSCVAP00000016554.1"/>
    </source>
</evidence>
<keyword evidence="3" id="KW-0862">Zinc</keyword>
<dbReference type="InterPro" id="IPR003879">
    <property type="entry name" value="Butyrophylin_SPRY"/>
</dbReference>
<dbReference type="Pfam" id="PF00643">
    <property type="entry name" value="zf-B_box"/>
    <property type="match status" value="1"/>
</dbReference>
<dbReference type="InterPro" id="IPR001870">
    <property type="entry name" value="B30.2/SPRY"/>
</dbReference>
<dbReference type="PRINTS" id="PR01407">
    <property type="entry name" value="BUTYPHLNCDUF"/>
</dbReference>